<evidence type="ECO:0000313" key="2">
    <source>
        <dbReference type="Ensembl" id="ENSEBUP00000021559.1"/>
    </source>
</evidence>
<reference evidence="2" key="2">
    <citation type="submission" date="2025-09" db="UniProtKB">
        <authorList>
            <consortium name="Ensembl"/>
        </authorList>
    </citation>
    <scope>IDENTIFICATION</scope>
</reference>
<sequence length="117" mass="13335">CILSLFHVIIGFLSPLVECYSTALLWHPQHLFFPIAIPGDAHVPVANCDQRQYDANPKQNMTLCWTPSIFWRGADIYSTPIHLSSDWLNKFAGSRQTDDYRFVHIGPKGIPSHHPNH</sequence>
<dbReference type="AlphaFoldDB" id="A0A8C4QWW6"/>
<evidence type="ECO:0000313" key="3">
    <source>
        <dbReference type="Proteomes" id="UP000694388"/>
    </source>
</evidence>
<accession>A0A8C4QWW6</accession>
<dbReference type="Proteomes" id="UP000694388">
    <property type="component" value="Unplaced"/>
</dbReference>
<feature type="signal peptide" evidence="1">
    <location>
        <begin position="1"/>
        <end position="19"/>
    </location>
</feature>
<reference evidence="2" key="1">
    <citation type="submission" date="2025-08" db="UniProtKB">
        <authorList>
            <consortium name="Ensembl"/>
        </authorList>
    </citation>
    <scope>IDENTIFICATION</scope>
</reference>
<dbReference type="Ensembl" id="ENSEBUT00000022135.1">
    <property type="protein sequence ID" value="ENSEBUP00000021559.1"/>
    <property type="gene ID" value="ENSEBUG00000013309.1"/>
</dbReference>
<protein>
    <submittedName>
        <fullName evidence="2">Uncharacterized protein</fullName>
    </submittedName>
</protein>
<organism evidence="2 3">
    <name type="scientific">Eptatretus burgeri</name>
    <name type="common">Inshore hagfish</name>
    <dbReference type="NCBI Taxonomy" id="7764"/>
    <lineage>
        <taxon>Eukaryota</taxon>
        <taxon>Metazoa</taxon>
        <taxon>Chordata</taxon>
        <taxon>Craniata</taxon>
        <taxon>Vertebrata</taxon>
        <taxon>Cyclostomata</taxon>
        <taxon>Myxini</taxon>
        <taxon>Myxiniformes</taxon>
        <taxon>Myxinidae</taxon>
        <taxon>Eptatretinae</taxon>
        <taxon>Eptatretus</taxon>
    </lineage>
</organism>
<keyword evidence="1" id="KW-0732">Signal</keyword>
<name>A0A8C4QWW6_EPTBU</name>
<evidence type="ECO:0000256" key="1">
    <source>
        <dbReference type="SAM" id="SignalP"/>
    </source>
</evidence>
<feature type="chain" id="PRO_5034081150" evidence="1">
    <location>
        <begin position="20"/>
        <end position="117"/>
    </location>
</feature>
<keyword evidence="3" id="KW-1185">Reference proteome</keyword>
<proteinExistence type="predicted"/>